<dbReference type="PANTHER" id="PTHR31118">
    <property type="entry name" value="CYCLASE-LIKE PROTEIN 2"/>
    <property type="match status" value="1"/>
</dbReference>
<dbReference type="SUPFAM" id="SSF102198">
    <property type="entry name" value="Putative cyclase"/>
    <property type="match status" value="1"/>
</dbReference>
<dbReference type="EMBL" id="MWZD01000014">
    <property type="protein sequence ID" value="PRI11733.1"/>
    <property type="molecule type" value="Genomic_DNA"/>
</dbReference>
<gene>
    <name evidence="2" type="ORF">B4915_04635</name>
</gene>
<dbReference type="Pfam" id="PF04199">
    <property type="entry name" value="Cyclase"/>
    <property type="match status" value="1"/>
</dbReference>
<organism evidence="2 3">
    <name type="scientific">Leucobacter massiliensis</name>
    <dbReference type="NCBI Taxonomy" id="1686285"/>
    <lineage>
        <taxon>Bacteria</taxon>
        <taxon>Bacillati</taxon>
        <taxon>Actinomycetota</taxon>
        <taxon>Actinomycetes</taxon>
        <taxon>Micrococcales</taxon>
        <taxon>Microbacteriaceae</taxon>
        <taxon>Leucobacter</taxon>
    </lineage>
</organism>
<proteinExistence type="predicted"/>
<reference evidence="2 3" key="1">
    <citation type="journal article" date="2017" name="New Microbes New Infect">
        <title>Genome sequence of 'Leucobacter massiliensis' sp. nov. isolated from human pharynx after travel to the 2014 Hajj.</title>
        <authorList>
            <person name="Leangapichart T."/>
            <person name="Gautret P."/>
            <person name="Nguyen T.T."/>
            <person name="Armstrong N."/>
            <person name="Rolain J.M."/>
        </authorList>
    </citation>
    <scope>NUCLEOTIDE SEQUENCE [LARGE SCALE GENOMIC DNA]</scope>
    <source>
        <strain evidence="2 3">122RC15</strain>
    </source>
</reference>
<evidence type="ECO:0000313" key="2">
    <source>
        <dbReference type="EMBL" id="PRI11733.1"/>
    </source>
</evidence>
<dbReference type="GO" id="GO:0004061">
    <property type="term" value="F:arylformamidase activity"/>
    <property type="evidence" value="ECO:0007669"/>
    <property type="project" value="InterPro"/>
</dbReference>
<dbReference type="InterPro" id="IPR007325">
    <property type="entry name" value="KFase/CYL"/>
</dbReference>
<dbReference type="AlphaFoldDB" id="A0A2S9QQ66"/>
<dbReference type="RefSeq" id="WP_105804673.1">
    <property type="nucleotide sequence ID" value="NZ_MWZD01000014.1"/>
</dbReference>
<evidence type="ECO:0000256" key="1">
    <source>
        <dbReference type="SAM" id="MobiDB-lite"/>
    </source>
</evidence>
<name>A0A2S9QQ66_9MICO</name>
<dbReference type="GO" id="GO:0019441">
    <property type="term" value="P:L-tryptophan catabolic process to kynurenine"/>
    <property type="evidence" value="ECO:0007669"/>
    <property type="project" value="InterPro"/>
</dbReference>
<sequence length="226" mass="23417">MIDLSQPIADGMMVYPGDPQVTMREALSLAVDGVAVCELHLGSHSGTHVDAPAHTVAGGRTIDEIPLERLSGEARVLRLADRVGPGHRIEAGELGLMGVGSLPAIVAIHTGWDRHFGGAAATNHPYLSRDAAELLWRLGMRVLVVDTLSPDQTGAPTADPGHDAPSGGGPVFPVHEVVLGGDGIIVENARGLGRLGERCRIGIFPLPLAGADGAPARVVAWPDEGC</sequence>
<dbReference type="Gene3D" id="3.50.30.50">
    <property type="entry name" value="Putative cyclase"/>
    <property type="match status" value="1"/>
</dbReference>
<protein>
    <recommendedName>
        <fullName evidence="4">Cyclase</fullName>
    </recommendedName>
</protein>
<dbReference type="OrthoDB" id="7067800at2"/>
<accession>A0A2S9QQ66</accession>
<dbReference type="Proteomes" id="UP000238650">
    <property type="component" value="Unassembled WGS sequence"/>
</dbReference>
<dbReference type="InterPro" id="IPR037175">
    <property type="entry name" value="KFase_sf"/>
</dbReference>
<comment type="caution">
    <text evidence="2">The sequence shown here is derived from an EMBL/GenBank/DDBJ whole genome shotgun (WGS) entry which is preliminary data.</text>
</comment>
<dbReference type="PANTHER" id="PTHR31118:SF32">
    <property type="entry name" value="KYNURENINE FORMAMIDASE"/>
    <property type="match status" value="1"/>
</dbReference>
<keyword evidence="3" id="KW-1185">Reference proteome</keyword>
<feature type="region of interest" description="Disordered" evidence="1">
    <location>
        <begin position="151"/>
        <end position="172"/>
    </location>
</feature>
<evidence type="ECO:0008006" key="4">
    <source>
        <dbReference type="Google" id="ProtNLM"/>
    </source>
</evidence>
<evidence type="ECO:0000313" key="3">
    <source>
        <dbReference type="Proteomes" id="UP000238650"/>
    </source>
</evidence>